<keyword evidence="4" id="KW-0548">Nucleotidyltransferase</keyword>
<keyword evidence="2" id="KW-1277">Toxin-antitoxin system</keyword>
<evidence type="ECO:0000313" key="11">
    <source>
        <dbReference type="EMBL" id="XAE44697.1"/>
    </source>
</evidence>
<evidence type="ECO:0000256" key="2">
    <source>
        <dbReference type="ARBA" id="ARBA00022649"/>
    </source>
</evidence>
<comment type="cofactor">
    <cofactor evidence="1">
        <name>Mg(2+)</name>
        <dbReference type="ChEBI" id="CHEBI:18420"/>
    </cofactor>
</comment>
<keyword evidence="12" id="KW-1185">Reference proteome</keyword>
<keyword evidence="5" id="KW-0479">Metal-binding</keyword>
<gene>
    <name evidence="11" type="ORF">AAC691_09885</name>
</gene>
<feature type="domain" description="Polymerase nucleotidyl transferase" evidence="10">
    <location>
        <begin position="28"/>
        <end position="89"/>
    </location>
</feature>
<dbReference type="Pfam" id="PF01909">
    <property type="entry name" value="NTP_transf_2"/>
    <property type="match status" value="1"/>
</dbReference>
<evidence type="ECO:0000256" key="6">
    <source>
        <dbReference type="ARBA" id="ARBA00022741"/>
    </source>
</evidence>
<dbReference type="PANTHER" id="PTHR33571">
    <property type="entry name" value="SSL8005 PROTEIN"/>
    <property type="match status" value="1"/>
</dbReference>
<evidence type="ECO:0000313" key="12">
    <source>
        <dbReference type="Proteomes" id="UP001449795"/>
    </source>
</evidence>
<dbReference type="EMBL" id="CP152276">
    <property type="protein sequence ID" value="XAE44697.1"/>
    <property type="molecule type" value="Genomic_DNA"/>
</dbReference>
<proteinExistence type="inferred from homology"/>
<keyword evidence="7" id="KW-0067">ATP-binding</keyword>
<dbReference type="RefSeq" id="WP_342629917.1">
    <property type="nucleotide sequence ID" value="NZ_CP152276.1"/>
</dbReference>
<evidence type="ECO:0000259" key="10">
    <source>
        <dbReference type="Pfam" id="PF01909"/>
    </source>
</evidence>
<evidence type="ECO:0000256" key="5">
    <source>
        <dbReference type="ARBA" id="ARBA00022723"/>
    </source>
</evidence>
<protein>
    <submittedName>
        <fullName evidence="11">Nucleotidyltransferase family protein</fullName>
    </submittedName>
</protein>
<dbReference type="SUPFAM" id="SSF81301">
    <property type="entry name" value="Nucleotidyltransferase"/>
    <property type="match status" value="1"/>
</dbReference>
<dbReference type="Gene3D" id="3.30.460.10">
    <property type="entry name" value="Beta Polymerase, domain 2"/>
    <property type="match status" value="1"/>
</dbReference>
<evidence type="ECO:0000256" key="4">
    <source>
        <dbReference type="ARBA" id="ARBA00022695"/>
    </source>
</evidence>
<evidence type="ECO:0000256" key="7">
    <source>
        <dbReference type="ARBA" id="ARBA00022840"/>
    </source>
</evidence>
<organism evidence="11 12">
    <name type="scientific">Nguyenibacter vanlangensis</name>
    <dbReference type="NCBI Taxonomy" id="1216886"/>
    <lineage>
        <taxon>Bacteria</taxon>
        <taxon>Pseudomonadati</taxon>
        <taxon>Pseudomonadota</taxon>
        <taxon>Alphaproteobacteria</taxon>
        <taxon>Acetobacterales</taxon>
        <taxon>Acetobacteraceae</taxon>
        <taxon>Nguyenibacter</taxon>
    </lineage>
</organism>
<dbReference type="InterPro" id="IPR052038">
    <property type="entry name" value="Type-VII_TA_antitoxin"/>
</dbReference>
<evidence type="ECO:0000256" key="1">
    <source>
        <dbReference type="ARBA" id="ARBA00001946"/>
    </source>
</evidence>
<dbReference type="Proteomes" id="UP001449795">
    <property type="component" value="Chromosome"/>
</dbReference>
<evidence type="ECO:0000256" key="8">
    <source>
        <dbReference type="ARBA" id="ARBA00022842"/>
    </source>
</evidence>
<dbReference type="PANTHER" id="PTHR33571:SF12">
    <property type="entry name" value="BSL3053 PROTEIN"/>
    <property type="match status" value="1"/>
</dbReference>
<keyword evidence="8" id="KW-0460">Magnesium</keyword>
<keyword evidence="6" id="KW-0547">Nucleotide-binding</keyword>
<dbReference type="InterPro" id="IPR002934">
    <property type="entry name" value="Polymerase_NTP_transf_dom"/>
</dbReference>
<accession>A0ABZ3DB72</accession>
<dbReference type="InterPro" id="IPR043519">
    <property type="entry name" value="NT_sf"/>
</dbReference>
<evidence type="ECO:0000256" key="3">
    <source>
        <dbReference type="ARBA" id="ARBA00022679"/>
    </source>
</evidence>
<dbReference type="CDD" id="cd05403">
    <property type="entry name" value="NT_KNTase_like"/>
    <property type="match status" value="1"/>
</dbReference>
<sequence>MKPSVALTTHRAHILALTAAHRLGNPRIFGSVLRGEDREGSDLDLLVDAPAGTTLFDLGALQSDLEDLLGIRIDVLTAGDLPARFRDRVLAEAHPV</sequence>
<reference evidence="11 12" key="1">
    <citation type="submission" date="2024-04" db="EMBL/GenBank/DDBJ databases">
        <title>Complete genome sequence of Nguyenibacter vanlangesis HBCM-1154, a strain capable of nitrogen fixation, IAA production, and phosphorus solubilization isolated from sugarcane soil.</title>
        <authorList>
            <person name="MY HANH P."/>
        </authorList>
    </citation>
    <scope>NUCLEOTIDE SEQUENCE [LARGE SCALE GENOMIC DNA]</scope>
    <source>
        <strain evidence="11 12">HBCM 1154</strain>
    </source>
</reference>
<evidence type="ECO:0000256" key="9">
    <source>
        <dbReference type="ARBA" id="ARBA00038276"/>
    </source>
</evidence>
<name>A0ABZ3DB72_9PROT</name>
<keyword evidence="3" id="KW-0808">Transferase</keyword>
<comment type="similarity">
    <text evidence="9">Belongs to the MntA antitoxin family.</text>
</comment>